<dbReference type="Gene3D" id="1.20.1560.10">
    <property type="entry name" value="ABC transporter type 1, transmembrane domain"/>
    <property type="match status" value="1"/>
</dbReference>
<evidence type="ECO:0000313" key="13">
    <source>
        <dbReference type="Proteomes" id="UP000019151"/>
    </source>
</evidence>
<evidence type="ECO:0000259" key="11">
    <source>
        <dbReference type="PROSITE" id="PS50929"/>
    </source>
</evidence>
<feature type="transmembrane region" description="Helical" evidence="9">
    <location>
        <begin position="168"/>
        <end position="187"/>
    </location>
</feature>
<keyword evidence="7 9" id="KW-1133">Transmembrane helix</keyword>
<dbReference type="AlphaFoldDB" id="W0RKY2"/>
<dbReference type="InterPro" id="IPR017871">
    <property type="entry name" value="ABC_transporter-like_CS"/>
</dbReference>
<feature type="transmembrane region" description="Helical" evidence="9">
    <location>
        <begin position="63"/>
        <end position="82"/>
    </location>
</feature>
<dbReference type="eggNOG" id="COG1132">
    <property type="taxonomic scope" value="Bacteria"/>
</dbReference>
<dbReference type="PANTHER" id="PTHR43394">
    <property type="entry name" value="ATP-DEPENDENT PERMEASE MDL1, MITOCHONDRIAL"/>
    <property type="match status" value="1"/>
</dbReference>
<dbReference type="InterPro" id="IPR011527">
    <property type="entry name" value="ABC1_TM_dom"/>
</dbReference>
<dbReference type="EMBL" id="CP007128">
    <property type="protein sequence ID" value="AHG91102.1"/>
    <property type="molecule type" value="Genomic_DNA"/>
</dbReference>
<feature type="domain" description="ABC transporter" evidence="10">
    <location>
        <begin position="345"/>
        <end position="579"/>
    </location>
</feature>
<accession>W0RKY2</accession>
<dbReference type="PROSITE" id="PS00211">
    <property type="entry name" value="ABC_TRANSPORTER_1"/>
    <property type="match status" value="1"/>
</dbReference>
<evidence type="ECO:0000256" key="8">
    <source>
        <dbReference type="ARBA" id="ARBA00023136"/>
    </source>
</evidence>
<feature type="transmembrane region" description="Helical" evidence="9">
    <location>
        <begin position="282"/>
        <end position="306"/>
    </location>
</feature>
<dbReference type="GO" id="GO:0016887">
    <property type="term" value="F:ATP hydrolysis activity"/>
    <property type="evidence" value="ECO:0007669"/>
    <property type="project" value="InterPro"/>
</dbReference>
<dbReference type="PATRIC" id="fig|861299.3.peg.3619"/>
<dbReference type="Pfam" id="PF00664">
    <property type="entry name" value="ABC_membrane"/>
    <property type="match status" value="1"/>
</dbReference>
<dbReference type="FunFam" id="3.40.50.300:FF:000299">
    <property type="entry name" value="ABC transporter ATP-binding protein/permease"/>
    <property type="match status" value="1"/>
</dbReference>
<dbReference type="KEGG" id="gba:J421_3565"/>
<evidence type="ECO:0000256" key="4">
    <source>
        <dbReference type="ARBA" id="ARBA00022692"/>
    </source>
</evidence>
<keyword evidence="13" id="KW-1185">Reference proteome</keyword>
<dbReference type="PANTHER" id="PTHR43394:SF1">
    <property type="entry name" value="ATP-BINDING CASSETTE SUB-FAMILY B MEMBER 10, MITOCHONDRIAL"/>
    <property type="match status" value="1"/>
</dbReference>
<evidence type="ECO:0000256" key="9">
    <source>
        <dbReference type="SAM" id="Phobius"/>
    </source>
</evidence>
<protein>
    <submittedName>
        <fullName evidence="12">ABC transporter related protein</fullName>
    </submittedName>
</protein>
<feature type="transmembrane region" description="Helical" evidence="9">
    <location>
        <begin position="143"/>
        <end position="162"/>
    </location>
</feature>
<dbReference type="HOGENOM" id="CLU_000604_84_9_0"/>
<dbReference type="RefSeq" id="WP_025412559.1">
    <property type="nucleotide sequence ID" value="NZ_CP007128.1"/>
</dbReference>
<evidence type="ECO:0000256" key="3">
    <source>
        <dbReference type="ARBA" id="ARBA00022475"/>
    </source>
</evidence>
<evidence type="ECO:0000256" key="5">
    <source>
        <dbReference type="ARBA" id="ARBA00022741"/>
    </source>
</evidence>
<dbReference type="Proteomes" id="UP000019151">
    <property type="component" value="Chromosome"/>
</dbReference>
<dbReference type="PROSITE" id="PS50929">
    <property type="entry name" value="ABC_TM1F"/>
    <property type="match status" value="1"/>
</dbReference>
<dbReference type="SMART" id="SM00382">
    <property type="entry name" value="AAA"/>
    <property type="match status" value="1"/>
</dbReference>
<dbReference type="InterPro" id="IPR003593">
    <property type="entry name" value="AAA+_ATPase"/>
</dbReference>
<proteinExistence type="predicted"/>
<name>W0RKY2_9BACT</name>
<dbReference type="GO" id="GO:0015421">
    <property type="term" value="F:ABC-type oligopeptide transporter activity"/>
    <property type="evidence" value="ECO:0007669"/>
    <property type="project" value="TreeGrafter"/>
</dbReference>
<evidence type="ECO:0000256" key="6">
    <source>
        <dbReference type="ARBA" id="ARBA00022840"/>
    </source>
</evidence>
<keyword evidence="4 9" id="KW-0812">Transmembrane</keyword>
<dbReference type="Gene3D" id="3.40.50.300">
    <property type="entry name" value="P-loop containing nucleotide triphosphate hydrolases"/>
    <property type="match status" value="1"/>
</dbReference>
<dbReference type="GO" id="GO:0005886">
    <property type="term" value="C:plasma membrane"/>
    <property type="evidence" value="ECO:0007669"/>
    <property type="project" value="UniProtKB-SubCell"/>
</dbReference>
<dbReference type="SUPFAM" id="SSF90123">
    <property type="entry name" value="ABC transporter transmembrane region"/>
    <property type="match status" value="1"/>
</dbReference>
<dbReference type="InterPro" id="IPR003439">
    <property type="entry name" value="ABC_transporter-like_ATP-bd"/>
</dbReference>
<evidence type="ECO:0000259" key="10">
    <source>
        <dbReference type="PROSITE" id="PS50893"/>
    </source>
</evidence>
<keyword evidence="3" id="KW-1003">Cell membrane</keyword>
<evidence type="ECO:0000313" key="12">
    <source>
        <dbReference type="EMBL" id="AHG91102.1"/>
    </source>
</evidence>
<dbReference type="SUPFAM" id="SSF52540">
    <property type="entry name" value="P-loop containing nucleoside triphosphate hydrolases"/>
    <property type="match status" value="1"/>
</dbReference>
<keyword evidence="8 9" id="KW-0472">Membrane</keyword>
<dbReference type="InParanoid" id="W0RKY2"/>
<feature type="domain" description="ABC transmembrane type-1" evidence="11">
    <location>
        <begin position="27"/>
        <end position="311"/>
    </location>
</feature>
<dbReference type="OrthoDB" id="5480201at2"/>
<keyword evidence="5" id="KW-0547">Nucleotide-binding</keyword>
<evidence type="ECO:0000256" key="2">
    <source>
        <dbReference type="ARBA" id="ARBA00022448"/>
    </source>
</evidence>
<organism evidence="12 13">
    <name type="scientific">Gemmatirosa kalamazoonensis</name>
    <dbReference type="NCBI Taxonomy" id="861299"/>
    <lineage>
        <taxon>Bacteria</taxon>
        <taxon>Pseudomonadati</taxon>
        <taxon>Gemmatimonadota</taxon>
        <taxon>Gemmatimonadia</taxon>
        <taxon>Gemmatimonadales</taxon>
        <taxon>Gemmatimonadaceae</taxon>
        <taxon>Gemmatirosa</taxon>
    </lineage>
</organism>
<dbReference type="InterPro" id="IPR039421">
    <property type="entry name" value="Type_1_exporter"/>
</dbReference>
<keyword evidence="2" id="KW-0813">Transport</keyword>
<dbReference type="InterPro" id="IPR027417">
    <property type="entry name" value="P-loop_NTPase"/>
</dbReference>
<dbReference type="PROSITE" id="PS50893">
    <property type="entry name" value="ABC_TRANSPORTER_2"/>
    <property type="match status" value="1"/>
</dbReference>
<dbReference type="STRING" id="861299.J421_3565"/>
<sequence>MFHRKHLSSARRAVALFVRPNAPRVQLTLVVALAVAVLSATEPLLLKAVVDRLTAAQVRGTLGGLVASVTLFGAVLACRIAGNALQTSRTWAVRLNIEFQLRSRVAAKLSVLSPRTQAQIGTGGLRHAVDVSAPHLATAFTDIAYGLTPIVVYVALSAWGMARLNGALTAMVLCVVPLPAIVATLAARRQTRRDRMHQRFWMRLWSWYGEVLHGMATVRAFANERAEERRFVRRVKWAFGSIQRGIHLDALVTSTAALCELLARLAVLGYGGFLVVDGQLSVGALLAFLGYIGGVFAPVQTIIGLYPTIRKAVVALDAVFAVLDAEDEAPDVPDARTAPSLRGEVRFEGVRFEYHPGRPAIDALDLVVAPGQTVALVGPSGSGKSTMLRLLQRQHHPDAGRVLLDGVDVRGLQIASVRRQLGVVPQEVVLFSDSVAANIAYGRPSATRAEVEAAARAANAHEFIVQLPGGYDHRLGEGGRGLSGGQRQRIAIARAFLVDPAVLLLDEATAALDTESEHAVQGALRSLRAGRTTFIVAHRLNTVRDADRIVVLRDGRIVGDGAHDTLVESCPTYAALVRHQLAAPTSDAPDEVSLVRVA</sequence>
<dbReference type="Pfam" id="PF00005">
    <property type="entry name" value="ABC_tran"/>
    <property type="match status" value="1"/>
</dbReference>
<dbReference type="GO" id="GO:0005524">
    <property type="term" value="F:ATP binding"/>
    <property type="evidence" value="ECO:0007669"/>
    <property type="project" value="UniProtKB-KW"/>
</dbReference>
<dbReference type="CDD" id="cd07346">
    <property type="entry name" value="ABC_6TM_exporters"/>
    <property type="match status" value="1"/>
</dbReference>
<evidence type="ECO:0000256" key="1">
    <source>
        <dbReference type="ARBA" id="ARBA00004651"/>
    </source>
</evidence>
<dbReference type="InterPro" id="IPR036640">
    <property type="entry name" value="ABC1_TM_sf"/>
</dbReference>
<reference evidence="12 13" key="1">
    <citation type="journal article" date="2014" name="Genome Announc.">
        <title>Genome Sequence and Methylome of Soil Bacterium Gemmatirosa kalamazoonensis KBS708T, a Member of the Rarely Cultivated Gemmatimonadetes Phylum.</title>
        <authorList>
            <person name="Debruyn J.M."/>
            <person name="Radosevich M."/>
            <person name="Wommack K.E."/>
            <person name="Polson S.W."/>
            <person name="Hauser L.J."/>
            <person name="Fawaz M.N."/>
            <person name="Korlach J."/>
            <person name="Tsai Y.C."/>
        </authorList>
    </citation>
    <scope>NUCLEOTIDE SEQUENCE [LARGE SCALE GENOMIC DNA]</scope>
    <source>
        <strain evidence="12 13">KBS708</strain>
    </source>
</reference>
<gene>
    <name evidence="12" type="ORF">J421_3565</name>
</gene>
<evidence type="ECO:0000256" key="7">
    <source>
        <dbReference type="ARBA" id="ARBA00022989"/>
    </source>
</evidence>
<comment type="subcellular location">
    <subcellularLocation>
        <location evidence="1">Cell membrane</location>
        <topology evidence="1">Multi-pass membrane protein</topology>
    </subcellularLocation>
</comment>
<keyword evidence="6" id="KW-0067">ATP-binding</keyword>